<dbReference type="InterPro" id="IPR020843">
    <property type="entry name" value="ER"/>
</dbReference>
<protein>
    <submittedName>
        <fullName evidence="4">NADPH:quinone reductase-like Zn-dependent oxidoreductase</fullName>
    </submittedName>
</protein>
<dbReference type="Gene3D" id="3.40.50.720">
    <property type="entry name" value="NAD(P)-binding Rossmann-like Domain"/>
    <property type="match status" value="1"/>
</dbReference>
<keyword evidence="1" id="KW-0521">NADP</keyword>
<dbReference type="Gene3D" id="3.90.180.10">
    <property type="entry name" value="Medium-chain alcohol dehydrogenases, catalytic domain"/>
    <property type="match status" value="1"/>
</dbReference>
<dbReference type="PANTHER" id="PTHR48106:SF18">
    <property type="entry name" value="QUINONE OXIDOREDUCTASE PIG3"/>
    <property type="match status" value="1"/>
</dbReference>
<dbReference type="RefSeq" id="WP_184008573.1">
    <property type="nucleotide sequence ID" value="NZ_JACIJS010000002.1"/>
</dbReference>
<reference evidence="4 5" key="1">
    <citation type="submission" date="2020-08" db="EMBL/GenBank/DDBJ databases">
        <title>Genomic Encyclopedia of Type Strains, Phase IV (KMG-IV): sequencing the most valuable type-strain genomes for metagenomic binning, comparative biology and taxonomic classification.</title>
        <authorList>
            <person name="Goeker M."/>
        </authorList>
    </citation>
    <scope>NUCLEOTIDE SEQUENCE [LARGE SCALE GENOMIC DNA]</scope>
    <source>
        <strain evidence="4 5">DSM 103377</strain>
    </source>
</reference>
<feature type="domain" description="Enoyl reductase (ER)" evidence="3">
    <location>
        <begin position="17"/>
        <end position="345"/>
    </location>
</feature>
<dbReference type="PANTHER" id="PTHR48106">
    <property type="entry name" value="QUINONE OXIDOREDUCTASE PIG3-RELATED"/>
    <property type="match status" value="1"/>
</dbReference>
<name>A0A840X1Z2_9RHOB</name>
<dbReference type="InterPro" id="IPR013154">
    <property type="entry name" value="ADH-like_N"/>
</dbReference>
<dbReference type="GO" id="GO:0016651">
    <property type="term" value="F:oxidoreductase activity, acting on NAD(P)H"/>
    <property type="evidence" value="ECO:0007669"/>
    <property type="project" value="TreeGrafter"/>
</dbReference>
<dbReference type="InterPro" id="IPR013149">
    <property type="entry name" value="ADH-like_C"/>
</dbReference>
<keyword evidence="5" id="KW-1185">Reference proteome</keyword>
<dbReference type="SMART" id="SM00829">
    <property type="entry name" value="PKS_ER"/>
    <property type="match status" value="1"/>
</dbReference>
<evidence type="ECO:0000256" key="1">
    <source>
        <dbReference type="ARBA" id="ARBA00022857"/>
    </source>
</evidence>
<dbReference type="EMBL" id="JACIJS010000002">
    <property type="protein sequence ID" value="MBB5514687.1"/>
    <property type="molecule type" value="Genomic_DNA"/>
</dbReference>
<dbReference type="SUPFAM" id="SSF50129">
    <property type="entry name" value="GroES-like"/>
    <property type="match status" value="1"/>
</dbReference>
<dbReference type="Proteomes" id="UP000553766">
    <property type="component" value="Unassembled WGS sequence"/>
</dbReference>
<gene>
    <name evidence="4" type="ORF">FHS89_000693</name>
</gene>
<evidence type="ECO:0000256" key="2">
    <source>
        <dbReference type="ARBA" id="ARBA00023002"/>
    </source>
</evidence>
<dbReference type="InterPro" id="IPR011032">
    <property type="entry name" value="GroES-like_sf"/>
</dbReference>
<proteinExistence type="predicted"/>
<keyword evidence="2" id="KW-0560">Oxidoreductase</keyword>
<evidence type="ECO:0000259" key="3">
    <source>
        <dbReference type="SMART" id="SM00829"/>
    </source>
</evidence>
<evidence type="ECO:0000313" key="4">
    <source>
        <dbReference type="EMBL" id="MBB5514687.1"/>
    </source>
</evidence>
<accession>A0A840X1Z2</accession>
<evidence type="ECO:0000313" key="5">
    <source>
        <dbReference type="Proteomes" id="UP000553766"/>
    </source>
</evidence>
<comment type="caution">
    <text evidence="4">The sequence shown here is derived from an EMBL/GenBank/DDBJ whole genome shotgun (WGS) entry which is preliminary data.</text>
</comment>
<dbReference type="Pfam" id="PF08240">
    <property type="entry name" value="ADH_N"/>
    <property type="match status" value="1"/>
</dbReference>
<organism evidence="4 5">
    <name type="scientific">Rubricella aquisinus</name>
    <dbReference type="NCBI Taxonomy" id="2028108"/>
    <lineage>
        <taxon>Bacteria</taxon>
        <taxon>Pseudomonadati</taxon>
        <taxon>Pseudomonadota</taxon>
        <taxon>Alphaproteobacteria</taxon>
        <taxon>Rhodobacterales</taxon>
        <taxon>Paracoccaceae</taxon>
        <taxon>Rubricella</taxon>
    </lineage>
</organism>
<dbReference type="AlphaFoldDB" id="A0A840X1Z2"/>
<sequence length="348" mass="36282">MTILPAYMSGVVLTGHGGPDCLEWRRDLPVPQPGPGDVVVRIAAAAVNNTDINTRVGWYSRTGSEEDAGWGGTPIPFPHVQGIDGCGRIVGVGAGVDPARIGERVLLETCLYHVNGAMRDDPWFLGSDCWGTFAQYTRIASVHAHRVTSDLTDAELATFPCSYSTAENMLTRAQVTATDHVLVTGASGGVGSAAIQLAKARGAQVTAVSTPERAADLRAIGADHVVDRNVPLATQITPGSVNVAVDLVGGPDWSVLVDCLSRGGRIAVAGAVAGPVVRLDLRPLYLKDISLFGCTALDPGVFANLVKVIEAGRIKPLLAATFPLSQIAEAQAAFAAKSFTGKIALNVE</sequence>
<dbReference type="GO" id="GO:0070402">
    <property type="term" value="F:NADPH binding"/>
    <property type="evidence" value="ECO:0007669"/>
    <property type="project" value="TreeGrafter"/>
</dbReference>
<dbReference type="InterPro" id="IPR036291">
    <property type="entry name" value="NAD(P)-bd_dom_sf"/>
</dbReference>
<dbReference type="SUPFAM" id="SSF51735">
    <property type="entry name" value="NAD(P)-binding Rossmann-fold domains"/>
    <property type="match status" value="1"/>
</dbReference>
<dbReference type="Pfam" id="PF00107">
    <property type="entry name" value="ADH_zinc_N"/>
    <property type="match status" value="1"/>
</dbReference>